<dbReference type="PANTHER" id="PTHR33540">
    <property type="entry name" value="TRNA THREONYLCARBAMOYLADENOSINE BIOSYNTHESIS PROTEIN TSAE"/>
    <property type="match status" value="1"/>
</dbReference>
<dbReference type="GO" id="GO:0005737">
    <property type="term" value="C:cytoplasm"/>
    <property type="evidence" value="ECO:0007669"/>
    <property type="project" value="UniProtKB-SubCell"/>
</dbReference>
<keyword evidence="6" id="KW-0479">Metal-binding</keyword>
<evidence type="ECO:0000256" key="7">
    <source>
        <dbReference type="ARBA" id="ARBA00022741"/>
    </source>
</evidence>
<keyword evidence="8" id="KW-0067">ATP-binding</keyword>
<reference evidence="11 12" key="1">
    <citation type="journal article" date="2016" name="Nat. Commun.">
        <title>Thousands of microbial genomes shed light on interconnected biogeochemical processes in an aquifer system.</title>
        <authorList>
            <person name="Anantharaman K."/>
            <person name="Brown C.T."/>
            <person name="Hug L.A."/>
            <person name="Sharon I."/>
            <person name="Castelle C.J."/>
            <person name="Probst A.J."/>
            <person name="Thomas B.C."/>
            <person name="Singh A."/>
            <person name="Wilkins M.J."/>
            <person name="Karaoz U."/>
            <person name="Brodie E.L."/>
            <person name="Williams K.H."/>
            <person name="Hubbard S.S."/>
            <person name="Banfield J.F."/>
        </authorList>
    </citation>
    <scope>NUCLEOTIDE SEQUENCE [LARGE SCALE GENOMIC DNA]</scope>
</reference>
<evidence type="ECO:0000256" key="1">
    <source>
        <dbReference type="ARBA" id="ARBA00004496"/>
    </source>
</evidence>
<dbReference type="GO" id="GO:0016740">
    <property type="term" value="F:transferase activity"/>
    <property type="evidence" value="ECO:0007669"/>
    <property type="project" value="UniProtKB-KW"/>
</dbReference>
<accession>A0A1G1WBN5</accession>
<evidence type="ECO:0000313" key="11">
    <source>
        <dbReference type="EMBL" id="OGY25099.1"/>
    </source>
</evidence>
<dbReference type="InterPro" id="IPR027417">
    <property type="entry name" value="P-loop_NTPase"/>
</dbReference>
<keyword evidence="9" id="KW-0460">Magnesium</keyword>
<evidence type="ECO:0000256" key="8">
    <source>
        <dbReference type="ARBA" id="ARBA00022840"/>
    </source>
</evidence>
<dbReference type="STRING" id="1802595.A2134_02020"/>
<evidence type="ECO:0000256" key="4">
    <source>
        <dbReference type="ARBA" id="ARBA00022490"/>
    </source>
</evidence>
<dbReference type="GO" id="GO:0005524">
    <property type="term" value="F:ATP binding"/>
    <property type="evidence" value="ECO:0007669"/>
    <property type="project" value="UniProtKB-KW"/>
</dbReference>
<organism evidence="11 12">
    <name type="scientific">Candidatus Woykebacteria bacterium RBG_16_39_9b</name>
    <dbReference type="NCBI Taxonomy" id="1802595"/>
    <lineage>
        <taxon>Bacteria</taxon>
        <taxon>Candidatus Woykeibacteriota</taxon>
    </lineage>
</organism>
<dbReference type="GO" id="GO:0002949">
    <property type="term" value="P:tRNA threonylcarbamoyladenosine modification"/>
    <property type="evidence" value="ECO:0007669"/>
    <property type="project" value="InterPro"/>
</dbReference>
<proteinExistence type="inferred from homology"/>
<dbReference type="SUPFAM" id="SSF52540">
    <property type="entry name" value="P-loop containing nucleoside triphosphate hydrolases"/>
    <property type="match status" value="1"/>
</dbReference>
<dbReference type="NCBIfam" id="TIGR00150">
    <property type="entry name" value="T6A_YjeE"/>
    <property type="match status" value="1"/>
</dbReference>
<dbReference type="InterPro" id="IPR003442">
    <property type="entry name" value="T6A_TsaE"/>
</dbReference>
<sequence length="149" mass="16773">MEIISNSSENTKKIAREFSKKLNPGSILAFYGNLGAGKTTFIQGLAEGLGYKGRVFSPTFIFVRPYKISEQKAESGQHKSAIKTLYHIDLYRIEKATDLKTIGIQEFLEDKEAISAIEWAEKIDKFLPKNAMKIMITPLSPTERKITIT</sequence>
<keyword evidence="7" id="KW-0547">Nucleotide-binding</keyword>
<evidence type="ECO:0000256" key="2">
    <source>
        <dbReference type="ARBA" id="ARBA00007599"/>
    </source>
</evidence>
<dbReference type="EMBL" id="MHCR01000024">
    <property type="protein sequence ID" value="OGY25099.1"/>
    <property type="molecule type" value="Genomic_DNA"/>
</dbReference>
<evidence type="ECO:0000256" key="6">
    <source>
        <dbReference type="ARBA" id="ARBA00022723"/>
    </source>
</evidence>
<keyword evidence="4" id="KW-0963">Cytoplasm</keyword>
<gene>
    <name evidence="11" type="ORF">A2134_02020</name>
</gene>
<dbReference type="AlphaFoldDB" id="A0A1G1WBN5"/>
<evidence type="ECO:0000256" key="3">
    <source>
        <dbReference type="ARBA" id="ARBA00019010"/>
    </source>
</evidence>
<evidence type="ECO:0000256" key="10">
    <source>
        <dbReference type="ARBA" id="ARBA00032441"/>
    </source>
</evidence>
<dbReference type="Proteomes" id="UP000178162">
    <property type="component" value="Unassembled WGS sequence"/>
</dbReference>
<evidence type="ECO:0000256" key="9">
    <source>
        <dbReference type="ARBA" id="ARBA00022842"/>
    </source>
</evidence>
<evidence type="ECO:0000256" key="5">
    <source>
        <dbReference type="ARBA" id="ARBA00022694"/>
    </source>
</evidence>
<name>A0A1G1WBN5_9BACT</name>
<dbReference type="Gene3D" id="3.40.50.300">
    <property type="entry name" value="P-loop containing nucleotide triphosphate hydrolases"/>
    <property type="match status" value="1"/>
</dbReference>
<dbReference type="GO" id="GO:0046872">
    <property type="term" value="F:metal ion binding"/>
    <property type="evidence" value="ECO:0007669"/>
    <property type="project" value="UniProtKB-KW"/>
</dbReference>
<dbReference type="PANTHER" id="PTHR33540:SF2">
    <property type="entry name" value="TRNA THREONYLCARBAMOYLADENOSINE BIOSYNTHESIS PROTEIN TSAE"/>
    <property type="match status" value="1"/>
</dbReference>
<comment type="caution">
    <text evidence="11">The sequence shown here is derived from an EMBL/GenBank/DDBJ whole genome shotgun (WGS) entry which is preliminary data.</text>
</comment>
<keyword evidence="5" id="KW-0819">tRNA processing</keyword>
<comment type="subcellular location">
    <subcellularLocation>
        <location evidence="1">Cytoplasm</location>
    </subcellularLocation>
</comment>
<keyword evidence="11" id="KW-0808">Transferase</keyword>
<protein>
    <recommendedName>
        <fullName evidence="3">tRNA threonylcarbamoyladenosine biosynthesis protein TsaE</fullName>
    </recommendedName>
    <alternativeName>
        <fullName evidence="10">t(6)A37 threonylcarbamoyladenosine biosynthesis protein TsaE</fullName>
    </alternativeName>
</protein>
<dbReference type="Pfam" id="PF02367">
    <property type="entry name" value="TsaE"/>
    <property type="match status" value="1"/>
</dbReference>
<evidence type="ECO:0000313" key="12">
    <source>
        <dbReference type="Proteomes" id="UP000178162"/>
    </source>
</evidence>
<comment type="similarity">
    <text evidence="2">Belongs to the TsaE family.</text>
</comment>